<keyword evidence="2" id="KW-0732">Signal</keyword>
<feature type="transmembrane region" description="Helical" evidence="1">
    <location>
        <begin position="123"/>
        <end position="147"/>
    </location>
</feature>
<evidence type="ECO:0008006" key="4">
    <source>
        <dbReference type="Google" id="ProtNLM"/>
    </source>
</evidence>
<sequence>MMALVSILFCLVALLLYLGQLVLVTQVEDEPPSYVWPRLLFMLGVAIFVVRRPGKPSCVPRVTTLLYEIILTILICNLALTLVWDQVEKIVHLLLGLAATKVEAVTGWTIVCPGCKGIHSLQYAITLTLSIMLLSWVLCSFTTYSLFERTVRLSICQQPLQLSFCSKVQVRYIQPDTYITDCTVLEEIHAPRSTGKNPIIDPPSFEVVDNYN</sequence>
<feature type="chain" id="PRO_5008588604" description="G-protein coupled receptors family 3 profile domain-containing protein" evidence="2">
    <location>
        <begin position="30"/>
        <end position="212"/>
    </location>
</feature>
<evidence type="ECO:0000313" key="3">
    <source>
        <dbReference type="EMBL" id="JAT39622.1"/>
    </source>
</evidence>
<feature type="transmembrane region" description="Helical" evidence="1">
    <location>
        <begin position="34"/>
        <end position="50"/>
    </location>
</feature>
<reference evidence="3" key="1">
    <citation type="submission" date="2015-11" db="EMBL/GenBank/DDBJ databases">
        <title>De novo transcriptome assembly of four potential Pierce s Disease insect vectors from Arizona vineyards.</title>
        <authorList>
            <person name="Tassone E.E."/>
        </authorList>
    </citation>
    <scope>NUCLEOTIDE SEQUENCE</scope>
</reference>
<dbReference type="AlphaFoldDB" id="A0A1B6MUQ6"/>
<proteinExistence type="predicted"/>
<accession>A0A1B6MUQ6</accession>
<organism evidence="3">
    <name type="scientific">Graphocephala atropunctata</name>
    <dbReference type="NCBI Taxonomy" id="36148"/>
    <lineage>
        <taxon>Eukaryota</taxon>
        <taxon>Metazoa</taxon>
        <taxon>Ecdysozoa</taxon>
        <taxon>Arthropoda</taxon>
        <taxon>Hexapoda</taxon>
        <taxon>Insecta</taxon>
        <taxon>Pterygota</taxon>
        <taxon>Neoptera</taxon>
        <taxon>Paraneoptera</taxon>
        <taxon>Hemiptera</taxon>
        <taxon>Auchenorrhyncha</taxon>
        <taxon>Membracoidea</taxon>
        <taxon>Cicadellidae</taxon>
        <taxon>Cicadellinae</taxon>
        <taxon>Cicadellini</taxon>
        <taxon>Graphocephala</taxon>
    </lineage>
</organism>
<feature type="signal peptide" evidence="2">
    <location>
        <begin position="1"/>
        <end position="29"/>
    </location>
</feature>
<gene>
    <name evidence="3" type="ORF">g.52145</name>
</gene>
<feature type="transmembrane region" description="Helical" evidence="1">
    <location>
        <begin position="62"/>
        <end position="84"/>
    </location>
</feature>
<dbReference type="EMBL" id="GEBQ01000355">
    <property type="protein sequence ID" value="JAT39622.1"/>
    <property type="molecule type" value="Transcribed_RNA"/>
</dbReference>
<keyword evidence="1" id="KW-0812">Transmembrane</keyword>
<protein>
    <recommendedName>
        <fullName evidence="4">G-protein coupled receptors family 3 profile domain-containing protein</fullName>
    </recommendedName>
</protein>
<keyword evidence="1" id="KW-1133">Transmembrane helix</keyword>
<evidence type="ECO:0000256" key="1">
    <source>
        <dbReference type="SAM" id="Phobius"/>
    </source>
</evidence>
<keyword evidence="1" id="KW-0472">Membrane</keyword>
<evidence type="ECO:0000256" key="2">
    <source>
        <dbReference type="SAM" id="SignalP"/>
    </source>
</evidence>
<name>A0A1B6MUQ6_9HEMI</name>